<feature type="transmembrane region" description="Helical" evidence="6">
    <location>
        <begin position="457"/>
        <end position="474"/>
    </location>
</feature>
<evidence type="ECO:0000256" key="6">
    <source>
        <dbReference type="SAM" id="Phobius"/>
    </source>
</evidence>
<proteinExistence type="predicted"/>
<sequence length="489" mass="56545">MSVYKNLFKTTLIYGIATVVPKMIGFIMAPYHMDWLPTNAYADYTLIFSWLMFFNVVLSFGMETAFFRFYNKYENQKEVINNTILFLIAVSVVFLTGVYLFKDYIDAYFGIPSIIVDFLIWILVLDALAVIPFAILRAQQRPIKYSIIKIINVFLNAGLTVVFLYLIPQYLQKHPTGFLQNYFIRDFQVGYLFVANLIASLATLLLLSKYYFQLKWSFNKKLLREMLVYSFPVMIGGLAFVVNETFDKVFLRWLLPDDYKDLGLASYGALYKIGVFMVLFRMAYSLGIEPFFFSYAKNDDAPVKYATITKYFVIFGSAAMLIIVVFADIIKKFYIREEEYWHAMEVVPYIILANLMLGIYTNLSVWYKLQDKTKIGAYISVFGAVVTLILNYILIPKIGLIGAAVTTLTAYAVMMLISYVLGQKSYPIPYDKKAISLYLGTATALSFGYFYNFRENYFIGISFLLIFVGLIYYNEKVMIQRIIKSVLKR</sequence>
<keyword evidence="8" id="KW-1185">Reference proteome</keyword>
<dbReference type="STRING" id="1159016.SAMN02927937_00509"/>
<accession>A0A1H6JRG8</accession>
<feature type="transmembrane region" description="Helical" evidence="6">
    <location>
        <begin position="305"/>
        <end position="326"/>
    </location>
</feature>
<dbReference type="GO" id="GO:0005886">
    <property type="term" value="C:plasma membrane"/>
    <property type="evidence" value="ECO:0007669"/>
    <property type="project" value="UniProtKB-SubCell"/>
</dbReference>
<keyword evidence="3 6" id="KW-0812">Transmembrane</keyword>
<dbReference type="InterPro" id="IPR002797">
    <property type="entry name" value="Polysacc_synth"/>
</dbReference>
<evidence type="ECO:0000256" key="5">
    <source>
        <dbReference type="ARBA" id="ARBA00023136"/>
    </source>
</evidence>
<keyword evidence="5 6" id="KW-0472">Membrane</keyword>
<feature type="transmembrane region" description="Helical" evidence="6">
    <location>
        <begin position="346"/>
        <end position="363"/>
    </location>
</feature>
<dbReference type="Proteomes" id="UP000199634">
    <property type="component" value="Unassembled WGS sequence"/>
</dbReference>
<dbReference type="Pfam" id="PF01943">
    <property type="entry name" value="Polysacc_synt"/>
    <property type="match status" value="1"/>
</dbReference>
<evidence type="ECO:0000256" key="4">
    <source>
        <dbReference type="ARBA" id="ARBA00022989"/>
    </source>
</evidence>
<protein>
    <submittedName>
        <fullName evidence="7">Membrane protein involved in the export of O-antigen and teichoic acid</fullName>
    </submittedName>
</protein>
<dbReference type="PANTHER" id="PTHR30250">
    <property type="entry name" value="PST FAMILY PREDICTED COLANIC ACID TRANSPORTER"/>
    <property type="match status" value="1"/>
</dbReference>
<dbReference type="EMBL" id="FNXE01000004">
    <property type="protein sequence ID" value="SEH61808.1"/>
    <property type="molecule type" value="Genomic_DNA"/>
</dbReference>
<evidence type="ECO:0000256" key="1">
    <source>
        <dbReference type="ARBA" id="ARBA00004651"/>
    </source>
</evidence>
<feature type="transmembrane region" description="Helical" evidence="6">
    <location>
        <begin position="12"/>
        <end position="32"/>
    </location>
</feature>
<dbReference type="RefSeq" id="WP_091095994.1">
    <property type="nucleotide sequence ID" value="NZ_FNXE01000004.1"/>
</dbReference>
<feature type="transmembrane region" description="Helical" evidence="6">
    <location>
        <begin position="187"/>
        <end position="207"/>
    </location>
</feature>
<feature type="transmembrane region" description="Helical" evidence="6">
    <location>
        <begin position="400"/>
        <end position="422"/>
    </location>
</feature>
<reference evidence="7 8" key="1">
    <citation type="submission" date="2016-10" db="EMBL/GenBank/DDBJ databases">
        <authorList>
            <person name="de Groot N.N."/>
        </authorList>
    </citation>
    <scope>NUCLEOTIDE SEQUENCE [LARGE SCALE GENOMIC DNA]</scope>
    <source>
        <strain evidence="7 8">CGMCC 1.10825</strain>
    </source>
</reference>
<organism evidence="7 8">
    <name type="scientific">Paenimyroides marinum</name>
    <dbReference type="NCBI Taxonomy" id="1159016"/>
    <lineage>
        <taxon>Bacteria</taxon>
        <taxon>Pseudomonadati</taxon>
        <taxon>Bacteroidota</taxon>
        <taxon>Flavobacteriia</taxon>
        <taxon>Flavobacteriales</taxon>
        <taxon>Flavobacteriaceae</taxon>
        <taxon>Paenimyroides</taxon>
    </lineage>
</organism>
<gene>
    <name evidence="7" type="ORF">SAMN02927937_00509</name>
</gene>
<feature type="transmembrane region" description="Helical" evidence="6">
    <location>
        <begin position="147"/>
        <end position="167"/>
    </location>
</feature>
<keyword evidence="4 6" id="KW-1133">Transmembrane helix</keyword>
<feature type="transmembrane region" description="Helical" evidence="6">
    <location>
        <begin position="107"/>
        <end position="135"/>
    </location>
</feature>
<feature type="transmembrane region" description="Helical" evidence="6">
    <location>
        <begin position="434"/>
        <end position="451"/>
    </location>
</feature>
<feature type="transmembrane region" description="Helical" evidence="6">
    <location>
        <begin position="227"/>
        <end position="246"/>
    </location>
</feature>
<evidence type="ECO:0000256" key="2">
    <source>
        <dbReference type="ARBA" id="ARBA00022475"/>
    </source>
</evidence>
<dbReference type="InterPro" id="IPR050833">
    <property type="entry name" value="Poly_Biosynth_Transport"/>
</dbReference>
<feature type="transmembrane region" description="Helical" evidence="6">
    <location>
        <begin position="44"/>
        <end position="67"/>
    </location>
</feature>
<dbReference type="AlphaFoldDB" id="A0A1H6JRG8"/>
<evidence type="ECO:0000313" key="8">
    <source>
        <dbReference type="Proteomes" id="UP000199634"/>
    </source>
</evidence>
<feature type="transmembrane region" description="Helical" evidence="6">
    <location>
        <begin position="266"/>
        <end position="284"/>
    </location>
</feature>
<feature type="transmembrane region" description="Helical" evidence="6">
    <location>
        <begin position="79"/>
        <end position="101"/>
    </location>
</feature>
<keyword evidence="2" id="KW-1003">Cell membrane</keyword>
<name>A0A1H6JRG8_9FLAO</name>
<feature type="transmembrane region" description="Helical" evidence="6">
    <location>
        <begin position="375"/>
        <end position="394"/>
    </location>
</feature>
<comment type="subcellular location">
    <subcellularLocation>
        <location evidence="1">Cell membrane</location>
        <topology evidence="1">Multi-pass membrane protein</topology>
    </subcellularLocation>
</comment>
<dbReference type="PANTHER" id="PTHR30250:SF11">
    <property type="entry name" value="O-ANTIGEN TRANSPORTER-RELATED"/>
    <property type="match status" value="1"/>
</dbReference>
<evidence type="ECO:0000256" key="3">
    <source>
        <dbReference type="ARBA" id="ARBA00022692"/>
    </source>
</evidence>
<dbReference type="OrthoDB" id="9814608at2"/>
<evidence type="ECO:0000313" key="7">
    <source>
        <dbReference type="EMBL" id="SEH61808.1"/>
    </source>
</evidence>